<dbReference type="Proteomes" id="UP001285354">
    <property type="component" value="Unassembled WGS sequence"/>
</dbReference>
<dbReference type="Pfam" id="PF10384">
    <property type="entry name" value="Scm3"/>
    <property type="match status" value="1"/>
</dbReference>
<dbReference type="Pfam" id="PF08914">
    <property type="entry name" value="Myb_Rap1"/>
    <property type="match status" value="1"/>
</dbReference>
<protein>
    <recommendedName>
        <fullName evidence="2">TERF2-interacting telomeric protein 1 Myb domain-containing protein</fullName>
    </recommendedName>
</protein>
<dbReference type="EMBL" id="JAUBYV010000007">
    <property type="protein sequence ID" value="KAK2625463.1"/>
    <property type="molecule type" value="Genomic_DNA"/>
</dbReference>
<proteinExistence type="predicted"/>
<feature type="region of interest" description="Disordered" evidence="1">
    <location>
        <begin position="1143"/>
        <end position="1175"/>
    </location>
</feature>
<dbReference type="GO" id="GO:0042393">
    <property type="term" value="F:histone binding"/>
    <property type="evidence" value="ECO:0007669"/>
    <property type="project" value="InterPro"/>
</dbReference>
<feature type="compositionally biased region" description="Polar residues" evidence="1">
    <location>
        <begin position="565"/>
        <end position="576"/>
    </location>
</feature>
<comment type="caution">
    <text evidence="3">The sequence shown here is derived from an EMBL/GenBank/DDBJ whole genome shotgun (WGS) entry which is preliminary data.</text>
</comment>
<dbReference type="GO" id="GO:0046982">
    <property type="term" value="F:protein heterodimerization activity"/>
    <property type="evidence" value="ECO:0007669"/>
    <property type="project" value="InterPro"/>
</dbReference>
<feature type="region of interest" description="Disordered" evidence="1">
    <location>
        <begin position="22"/>
        <end position="63"/>
    </location>
</feature>
<feature type="region of interest" description="Disordered" evidence="1">
    <location>
        <begin position="129"/>
        <end position="169"/>
    </location>
</feature>
<feature type="compositionally biased region" description="Basic and acidic residues" evidence="1">
    <location>
        <begin position="768"/>
        <end position="780"/>
    </location>
</feature>
<organism evidence="3 4">
    <name type="scientific">Diplocarpon rosae</name>
    <dbReference type="NCBI Taxonomy" id="946125"/>
    <lineage>
        <taxon>Eukaryota</taxon>
        <taxon>Fungi</taxon>
        <taxon>Dikarya</taxon>
        <taxon>Ascomycota</taxon>
        <taxon>Pezizomycotina</taxon>
        <taxon>Leotiomycetes</taxon>
        <taxon>Helotiales</taxon>
        <taxon>Drepanopezizaceae</taxon>
        <taxon>Diplocarpon</taxon>
    </lineage>
</organism>
<feature type="region of interest" description="Disordered" evidence="1">
    <location>
        <begin position="193"/>
        <end position="212"/>
    </location>
</feature>
<feature type="compositionally biased region" description="Polar residues" evidence="1">
    <location>
        <begin position="1109"/>
        <end position="1121"/>
    </location>
</feature>
<dbReference type="Gene3D" id="1.10.20.10">
    <property type="entry name" value="Histone, subunit A"/>
    <property type="match status" value="1"/>
</dbReference>
<feature type="compositionally biased region" description="Polar residues" evidence="1">
    <location>
        <begin position="712"/>
        <end position="728"/>
    </location>
</feature>
<feature type="compositionally biased region" description="Polar residues" evidence="1">
    <location>
        <begin position="745"/>
        <end position="755"/>
    </location>
</feature>
<dbReference type="Gene3D" id="1.10.10.60">
    <property type="entry name" value="Homeodomain-like"/>
    <property type="match status" value="1"/>
</dbReference>
<feature type="domain" description="TERF2-interacting telomeric protein 1 Myb" evidence="2">
    <location>
        <begin position="386"/>
        <end position="435"/>
    </location>
</feature>
<feature type="region of interest" description="Disordered" evidence="1">
    <location>
        <begin position="1092"/>
        <end position="1121"/>
    </location>
</feature>
<evidence type="ECO:0000256" key="1">
    <source>
        <dbReference type="SAM" id="MobiDB-lite"/>
    </source>
</evidence>
<dbReference type="PANTHER" id="PTHR15992:SF5">
    <property type="entry name" value="HOLLIDAY JUNCTION RECOGNITION PROTEIN"/>
    <property type="match status" value="1"/>
</dbReference>
<accession>A0AAD9SVQ6</accession>
<evidence type="ECO:0000313" key="4">
    <source>
        <dbReference type="Proteomes" id="UP001285354"/>
    </source>
</evidence>
<name>A0AAD9SVQ6_9HELO</name>
<dbReference type="InterPro" id="IPR009072">
    <property type="entry name" value="Histone-fold"/>
</dbReference>
<reference evidence="3" key="1">
    <citation type="submission" date="2023-06" db="EMBL/GenBank/DDBJ databases">
        <title>Draft genome of Marssonina rosae.</title>
        <authorList>
            <person name="Cheng Q."/>
        </authorList>
    </citation>
    <scope>NUCLEOTIDE SEQUENCE</scope>
    <source>
        <strain evidence="3">R4</strain>
    </source>
</reference>
<feature type="region of interest" description="Disordered" evidence="1">
    <location>
        <begin position="307"/>
        <end position="327"/>
    </location>
</feature>
<evidence type="ECO:0000313" key="3">
    <source>
        <dbReference type="EMBL" id="KAK2625463.1"/>
    </source>
</evidence>
<dbReference type="InterPro" id="IPR018465">
    <property type="entry name" value="Scm3/HJURP"/>
</dbReference>
<sequence length="1272" mass="140831">MEPFPKRQKLYASSSRLVSQSFDDQHAYRDELGDDTLGNLEEYDDDDEEASSEAGYDPEADLHQKRARLDDKLKSKFESIFKKYERNFDGVGDEIDMETGEIVVNNGHLMQMMGEQDVGEEHVACHATREYSEGPDEVPSSSFDETEMMDAEDDDEENDEDETSEDIMDDMEEDDMILRGFAKANRFQQVRISNAPPRPKVRRQDSIRRPAANKRLPSRADILAQFGPQLGPQIVEYVSKKHVQEDEPVETPLRASAQPAKVPVARKIEPAWRAPALPSAGPSQQPESVWRVPDLASPAFVRQPAKKLTVTAPAESRSPSPEASRSIWAPIRTRARRRLIAENNALFREGSGVPDHTYQPLLYSQQNRILIEEMGLSSPRKKWTAFTAEEDDMMLHWVSKNQKQGFPLTMGRWREFQAEHPQHSARSWRQRYNTKYTYLAINQVEGSMVSNPGTSAKSIGDQPLPSTSHKQPEKGVGPAPRQHPARDRKPAQTDPRILSWSEAVDSIETLDPILHAGILHDARNLNGDERCVQFSSTRQDFRGVQEEPDTPAQSQEITRPEDESCSSADAHNNPSSLAVEPTPEQEDALIPCAPCPHADCILLPNILYKLQRRENEDVSEICLHLFRVHHTTPFPCGEIGCPKTGEDGFFLQVDLVKHVRVRHKTVSALQRLRGRVDPALLQQQMKLASNHQSEDKSPPSMRANWPWDSDFMSLQKQHQRNISSSQAPSGFDPDQTVTPRVAGRSTFTPRTSVSSLKVHHPSATSTAVREEVSYQDREILDSQADNSSRDERMSPPIIDEEPVRRRCGDPFQRPTSALPDGESPESRAKAAGSTRNADSQRPRTSGGSSVAHSHSFARPRRTSLGSLPDAGVHEKGNLVASPLITAANLAKPSSLSTNVNLQASSEGSIMPLASSAIQVVVKHSPVVQTLTRKKVDAAYDFSDEETAALTPLIVAPIQPVAEPTPRNSIKTHATTSVGNTSVGAKSGVKLLGKLPIITPKTSTVIRRRDETGMKIRKKVKPPLATPAAKTRYRRAHSEGIDELSMGVEDFIMLSAQTMTNPLPNLQMGIKHEEAADSPWRSVPAARKRKLDAYQGNETNDLDSAAASRDISSTKGAPRTSTIHPTIKTETSEILQPVTHLMLSKRRGRTPKPKPTGLGKASSSRTPPVPNLSLPMTIRTSTPLLDLTPVRNRRANAERVKEIGDSDAEGSPDLDSPSERLKHLPQNGGGNWNSNLLKAEGVAVLVKTPGGTMRRCGVEDFECGRSFCFRCSR</sequence>
<feature type="region of interest" description="Disordered" evidence="1">
    <location>
        <begin position="687"/>
        <end position="869"/>
    </location>
</feature>
<feature type="region of interest" description="Disordered" evidence="1">
    <location>
        <begin position="537"/>
        <end position="583"/>
    </location>
</feature>
<dbReference type="CDD" id="cd11655">
    <property type="entry name" value="rap1_myb-like"/>
    <property type="match status" value="1"/>
</dbReference>
<dbReference type="InterPro" id="IPR015010">
    <property type="entry name" value="TERF2IP_Myb"/>
</dbReference>
<dbReference type="GO" id="GO:0005634">
    <property type="term" value="C:nucleus"/>
    <property type="evidence" value="ECO:0007669"/>
    <property type="project" value="InterPro"/>
</dbReference>
<feature type="region of interest" description="Disordered" evidence="1">
    <location>
        <begin position="449"/>
        <end position="498"/>
    </location>
</feature>
<feature type="compositionally biased region" description="Polar residues" evidence="1">
    <location>
        <begin position="833"/>
        <end position="852"/>
    </location>
</feature>
<feature type="compositionally biased region" description="Acidic residues" evidence="1">
    <location>
        <begin position="41"/>
        <end position="59"/>
    </location>
</feature>
<dbReference type="PANTHER" id="PTHR15992">
    <property type="entry name" value="HOLLIDAY JUNCTION RECOGNITION PROTEIN"/>
    <property type="match status" value="1"/>
</dbReference>
<dbReference type="AlphaFoldDB" id="A0AAD9SVQ6"/>
<keyword evidence="4" id="KW-1185">Reference proteome</keyword>
<dbReference type="InterPro" id="IPR009057">
    <property type="entry name" value="Homeodomain-like_sf"/>
</dbReference>
<gene>
    <name evidence="3" type="ORF">QTJ16_004775</name>
</gene>
<dbReference type="SUPFAM" id="SSF46689">
    <property type="entry name" value="Homeodomain-like"/>
    <property type="match status" value="1"/>
</dbReference>
<feature type="region of interest" description="Disordered" evidence="1">
    <location>
        <begin position="1197"/>
        <end position="1228"/>
    </location>
</feature>
<feature type="compositionally biased region" description="Acidic residues" evidence="1">
    <location>
        <begin position="144"/>
        <end position="169"/>
    </location>
</feature>
<feature type="compositionally biased region" description="Low complexity" evidence="1">
    <location>
        <begin position="312"/>
        <end position="326"/>
    </location>
</feature>
<evidence type="ECO:0000259" key="2">
    <source>
        <dbReference type="Pfam" id="PF08914"/>
    </source>
</evidence>